<organism evidence="1 2">
    <name type="scientific">Rothia aeria</name>
    <dbReference type="NCBI Taxonomy" id="172042"/>
    <lineage>
        <taxon>Bacteria</taxon>
        <taxon>Bacillati</taxon>
        <taxon>Actinomycetota</taxon>
        <taxon>Actinomycetes</taxon>
        <taxon>Micrococcales</taxon>
        <taxon>Micrococcaceae</taxon>
        <taxon>Rothia</taxon>
    </lineage>
</organism>
<reference evidence="1 2" key="1">
    <citation type="submission" date="2018-12" db="EMBL/GenBank/DDBJ databases">
        <authorList>
            <consortium name="Pathogen Informatics"/>
        </authorList>
    </citation>
    <scope>NUCLEOTIDE SEQUENCE [LARGE SCALE GENOMIC DNA]</scope>
    <source>
        <strain evidence="1 2">NCTC10207</strain>
    </source>
</reference>
<dbReference type="Proteomes" id="UP000282386">
    <property type="component" value="Chromosome"/>
</dbReference>
<evidence type="ECO:0000313" key="1">
    <source>
        <dbReference type="EMBL" id="VEI22649.1"/>
    </source>
</evidence>
<sequence>MRAPWCTVPIRCAGSRVRLPKDSAVRKIMCNIYSSCYKNVKNVFLRVKPTKPTRVAR</sequence>
<gene>
    <name evidence="1" type="ORF">NCTC10207_00733</name>
</gene>
<accession>A0A7Z9A2F0</accession>
<evidence type="ECO:0000313" key="2">
    <source>
        <dbReference type="Proteomes" id="UP000282386"/>
    </source>
</evidence>
<dbReference type="EMBL" id="LR134479">
    <property type="protein sequence ID" value="VEI22649.1"/>
    <property type="molecule type" value="Genomic_DNA"/>
</dbReference>
<dbReference type="AlphaFoldDB" id="A0A7Z9A2F0"/>
<protein>
    <submittedName>
        <fullName evidence="1">Uncharacterized protein</fullName>
    </submittedName>
</protein>
<name>A0A7Z9A2F0_9MICC</name>
<proteinExistence type="predicted"/>